<organism evidence="2 3">
    <name type="scientific">Adineta steineri</name>
    <dbReference type="NCBI Taxonomy" id="433720"/>
    <lineage>
        <taxon>Eukaryota</taxon>
        <taxon>Metazoa</taxon>
        <taxon>Spiralia</taxon>
        <taxon>Gnathifera</taxon>
        <taxon>Rotifera</taxon>
        <taxon>Eurotatoria</taxon>
        <taxon>Bdelloidea</taxon>
        <taxon>Adinetida</taxon>
        <taxon>Adinetidae</taxon>
        <taxon>Adineta</taxon>
    </lineage>
</organism>
<evidence type="ECO:0000256" key="1">
    <source>
        <dbReference type="SAM" id="Phobius"/>
    </source>
</evidence>
<accession>A0A819ZUF9</accession>
<proteinExistence type="predicted"/>
<feature type="transmembrane region" description="Helical" evidence="1">
    <location>
        <begin position="190"/>
        <end position="212"/>
    </location>
</feature>
<protein>
    <submittedName>
        <fullName evidence="2">Uncharacterized protein</fullName>
    </submittedName>
</protein>
<keyword evidence="1" id="KW-1133">Transmembrane helix</keyword>
<gene>
    <name evidence="2" type="ORF">OKA104_LOCUS39815</name>
</gene>
<dbReference type="Proteomes" id="UP000663881">
    <property type="component" value="Unassembled WGS sequence"/>
</dbReference>
<name>A0A819ZUF9_9BILA</name>
<keyword evidence="1" id="KW-0812">Transmembrane</keyword>
<dbReference type="AlphaFoldDB" id="A0A819ZUF9"/>
<keyword evidence="1" id="KW-0472">Membrane</keyword>
<sequence>MGCTPSESFLQSTLECFYNYSCINIIQTQTNSSYEMNSPPLITGGSRFPINTTINDLVNDLFVENWLTAVNYSLYFDQCSPKLCSYTYIQELNSFYTVTSVLSISGGIMFILKWISPILVRLLVAINRYRKKRTNVVQCESNIPMTTITTVDIMPRQMNIQPEAINLQSESNDLPPPTHCGSFLLCFRELICWIILIFVVLFMIVLSFLTIIPHAKNEAVISAPFINTTATNNITQKLTTSISTTIASSTGLKTKTVLF</sequence>
<dbReference type="EMBL" id="CAJOAY010008085">
    <property type="protein sequence ID" value="CAF4179478.1"/>
    <property type="molecule type" value="Genomic_DNA"/>
</dbReference>
<feature type="transmembrane region" description="Helical" evidence="1">
    <location>
        <begin position="101"/>
        <end position="124"/>
    </location>
</feature>
<evidence type="ECO:0000313" key="3">
    <source>
        <dbReference type="Proteomes" id="UP000663881"/>
    </source>
</evidence>
<comment type="caution">
    <text evidence="2">The sequence shown here is derived from an EMBL/GenBank/DDBJ whole genome shotgun (WGS) entry which is preliminary data.</text>
</comment>
<evidence type="ECO:0000313" key="2">
    <source>
        <dbReference type="EMBL" id="CAF4179478.1"/>
    </source>
</evidence>
<reference evidence="2" key="1">
    <citation type="submission" date="2021-02" db="EMBL/GenBank/DDBJ databases">
        <authorList>
            <person name="Nowell W R."/>
        </authorList>
    </citation>
    <scope>NUCLEOTIDE SEQUENCE</scope>
</reference>